<protein>
    <recommendedName>
        <fullName evidence="3">Apea-like HEPN domain-containing protein</fullName>
    </recommendedName>
</protein>
<proteinExistence type="predicted"/>
<evidence type="ECO:0000313" key="2">
    <source>
        <dbReference type="Proteomes" id="UP000004291"/>
    </source>
</evidence>
<accession>A9D555</accession>
<reference evidence="1 2" key="2">
    <citation type="submission" date="2012-06" db="EMBL/GenBank/DDBJ databases">
        <authorList>
            <person name="Fiebig A."/>
        </authorList>
    </citation>
    <scope>NUCLEOTIDE SEQUENCE [LARGE SCALE GENOMIC DNA]</scope>
    <source>
        <strain evidence="1 2">DFL-43</strain>
    </source>
</reference>
<dbReference type="RefSeq" id="WP_156970237.1">
    <property type="nucleotide sequence ID" value="NZ_CM002917.1"/>
</dbReference>
<evidence type="ECO:0000313" key="1">
    <source>
        <dbReference type="EMBL" id="EDQ34038.2"/>
    </source>
</evidence>
<reference evidence="1 2" key="1">
    <citation type="submission" date="2007-10" db="EMBL/GenBank/DDBJ databases">
        <authorList>
            <person name="Wagner-Dobler I."/>
            <person name="Ferriera S."/>
            <person name="Johnson J."/>
            <person name="Kravitz S."/>
            <person name="Beeson K."/>
            <person name="Sutton G."/>
            <person name="Rogers Y.-H."/>
            <person name="Friedman R."/>
            <person name="Frazier M."/>
            <person name="Venter J.C."/>
        </authorList>
    </citation>
    <scope>NUCLEOTIDE SEQUENCE [LARGE SCALE GENOMIC DNA]</scope>
    <source>
        <strain evidence="1 2">DFL-43</strain>
    </source>
</reference>
<dbReference type="OrthoDB" id="8448156at2"/>
<gene>
    <name evidence="1" type="ORF">HPDFL43_06275</name>
</gene>
<sequence>MRFELPIYSEPSSLILASLFLREKQNRIFDAVPISTIDSFIDEVFCNEIYDFVSKRHHLERDNCYFDSFNSDDLTKFVGSIGCRIFNGPPPKTYSFPVSCLNVSSPYHGDEFYILNEEEVDHGREDGVIANSINDQTVDGWVGFSAPFTEVAQKHKRIVMAAVSLRLGRTERTQKTIAQPPNGFLTHGIAEDLSWSTSTEHAPQLGYQINIETEDHYWLGKIDGLISSDTKPDRRTRKSLEYFYYGWFRSDNERVPFNFMAIDALFGQGSGPTGFKIKTGIMNNIGQIIDENRLDQIILIRNLFVHGACPDIYDSSIYKDYIKTYGFDPTVDIDYITASCLRRFIFGENFKIQPNPYYDDLEKLKTRGIFPTKSLHNPIITEI</sequence>
<dbReference type="eggNOG" id="ENOG5033AP2">
    <property type="taxonomic scope" value="Bacteria"/>
</dbReference>
<dbReference type="HOGENOM" id="CLU_721154_0_0_5"/>
<organism evidence="1 2">
    <name type="scientific">Hoeflea phototrophica (strain DSM 17068 / NCIMB 14078 / DFL-43)</name>
    <dbReference type="NCBI Taxonomy" id="411684"/>
    <lineage>
        <taxon>Bacteria</taxon>
        <taxon>Pseudomonadati</taxon>
        <taxon>Pseudomonadota</taxon>
        <taxon>Alphaproteobacteria</taxon>
        <taxon>Hyphomicrobiales</taxon>
        <taxon>Rhizobiaceae</taxon>
        <taxon>Hoeflea</taxon>
    </lineage>
</organism>
<dbReference type="Proteomes" id="UP000004291">
    <property type="component" value="Chromosome"/>
</dbReference>
<dbReference type="EMBL" id="ABIA03000002">
    <property type="protein sequence ID" value="EDQ34038.2"/>
    <property type="molecule type" value="Genomic_DNA"/>
</dbReference>
<comment type="caution">
    <text evidence="1">The sequence shown here is derived from an EMBL/GenBank/DDBJ whole genome shotgun (WGS) entry which is preliminary data.</text>
</comment>
<evidence type="ECO:0008006" key="3">
    <source>
        <dbReference type="Google" id="ProtNLM"/>
    </source>
</evidence>
<keyword evidence="2" id="KW-1185">Reference proteome</keyword>
<name>A9D555_HOEPD</name>
<dbReference type="AlphaFoldDB" id="A9D555"/>